<feature type="domain" description="Methyltransferase FkbM" evidence="1">
    <location>
        <begin position="127"/>
        <end position="257"/>
    </location>
</feature>
<evidence type="ECO:0000259" key="1">
    <source>
        <dbReference type="Pfam" id="PF05050"/>
    </source>
</evidence>
<dbReference type="AlphaFoldDB" id="A0A2R6AL04"/>
<dbReference type="InterPro" id="IPR006342">
    <property type="entry name" value="FkbM_mtfrase"/>
</dbReference>
<organism evidence="2 3">
    <name type="scientific">Candidatus Marsarchaeota G2 archaeon OSP_D</name>
    <dbReference type="NCBI Taxonomy" id="1978157"/>
    <lineage>
        <taxon>Archaea</taxon>
        <taxon>Candidatus Marsarchaeota</taxon>
        <taxon>Candidatus Marsarchaeota group 2</taxon>
    </lineage>
</organism>
<dbReference type="Proteomes" id="UP000240322">
    <property type="component" value="Unassembled WGS sequence"/>
</dbReference>
<accession>A0A2R6AL04</accession>
<dbReference type="Gene3D" id="3.40.50.150">
    <property type="entry name" value="Vaccinia Virus protein VP39"/>
    <property type="match status" value="1"/>
</dbReference>
<comment type="caution">
    <text evidence="2">The sequence shown here is derived from an EMBL/GenBank/DDBJ whole genome shotgun (WGS) entry which is preliminary data.</text>
</comment>
<sequence length="303" mass="34477">MFGRLKSVALDYEYSGCLENRWSFMISRWFGLARKLKFKDGYGFTMNKNNAHLASLFVKFAFYGGLLSDCDSDVPFSWKVCLDDNVIVSPHGLRFDLNSFDPLIFAETYVWDIHFCGFDLTNKVVIDVGGYVGDTALYFASRGAKVYVYEPDPLNYSKLLKNLELNPGLLRMVKPYNMAAGVDGEVSFRFGQWGNSSTMNPHGRPTKVKSVSLKTILEENSLSGAYLLKADCKGCEFELARQSEIRLFDQLSIEYTNTGRHSELLWLVKSLRSAGFNLIRVYKHSRSYAPLYEHGMIRAEKGR</sequence>
<dbReference type="SUPFAM" id="SSF53335">
    <property type="entry name" value="S-adenosyl-L-methionine-dependent methyltransferases"/>
    <property type="match status" value="1"/>
</dbReference>
<dbReference type="PANTHER" id="PTHR34203">
    <property type="entry name" value="METHYLTRANSFERASE, FKBM FAMILY PROTEIN"/>
    <property type="match status" value="1"/>
</dbReference>
<protein>
    <recommendedName>
        <fullName evidence="1">Methyltransferase FkbM domain-containing protein</fullName>
    </recommendedName>
</protein>
<name>A0A2R6AL04_9ARCH</name>
<dbReference type="InterPro" id="IPR052514">
    <property type="entry name" value="SAM-dependent_MTase"/>
</dbReference>
<dbReference type="NCBIfam" id="TIGR01444">
    <property type="entry name" value="fkbM_fam"/>
    <property type="match status" value="1"/>
</dbReference>
<evidence type="ECO:0000313" key="3">
    <source>
        <dbReference type="Proteomes" id="UP000240322"/>
    </source>
</evidence>
<dbReference type="EMBL" id="NEXE01000187">
    <property type="protein sequence ID" value="PSN87060.1"/>
    <property type="molecule type" value="Genomic_DNA"/>
</dbReference>
<dbReference type="InterPro" id="IPR029063">
    <property type="entry name" value="SAM-dependent_MTases_sf"/>
</dbReference>
<reference evidence="2 3" key="1">
    <citation type="submission" date="2017-04" db="EMBL/GenBank/DDBJ databases">
        <title>Novel microbial lineages endemic to geothermal iron-oxide mats fill important gaps in the evolutionary history of Archaea.</title>
        <authorList>
            <person name="Jay Z.J."/>
            <person name="Beam J.P."/>
            <person name="Dlakic M."/>
            <person name="Rusch D.B."/>
            <person name="Kozubal M.A."/>
            <person name="Inskeep W.P."/>
        </authorList>
    </citation>
    <scope>NUCLEOTIDE SEQUENCE [LARGE SCALE GENOMIC DNA]</scope>
    <source>
        <strain evidence="2">OSP_D</strain>
    </source>
</reference>
<proteinExistence type="predicted"/>
<gene>
    <name evidence="2" type="ORF">B9Q03_11200</name>
</gene>
<dbReference type="Pfam" id="PF05050">
    <property type="entry name" value="Methyltransf_21"/>
    <property type="match status" value="1"/>
</dbReference>
<dbReference type="PANTHER" id="PTHR34203:SF15">
    <property type="entry name" value="SLL1173 PROTEIN"/>
    <property type="match status" value="1"/>
</dbReference>
<evidence type="ECO:0000313" key="2">
    <source>
        <dbReference type="EMBL" id="PSN87060.1"/>
    </source>
</evidence>